<protein>
    <submittedName>
        <fullName evidence="5">LacI family transcriptional regulator</fullName>
    </submittedName>
</protein>
<dbReference type="PROSITE" id="PS00356">
    <property type="entry name" value="HTH_LACI_1"/>
    <property type="match status" value="1"/>
</dbReference>
<dbReference type="Gene3D" id="1.10.260.40">
    <property type="entry name" value="lambda repressor-like DNA-binding domains"/>
    <property type="match status" value="1"/>
</dbReference>
<evidence type="ECO:0000256" key="3">
    <source>
        <dbReference type="ARBA" id="ARBA00023163"/>
    </source>
</evidence>
<dbReference type="EMBL" id="RKHO01000001">
    <property type="protein sequence ID" value="ROR91315.1"/>
    <property type="molecule type" value="Genomic_DNA"/>
</dbReference>
<gene>
    <name evidence="5" type="ORF">EDD33_2181</name>
</gene>
<evidence type="ECO:0000313" key="6">
    <source>
        <dbReference type="Proteomes" id="UP000281738"/>
    </source>
</evidence>
<keyword evidence="3" id="KW-0804">Transcription</keyword>
<dbReference type="InterPro" id="IPR028082">
    <property type="entry name" value="Peripla_BP_I"/>
</dbReference>
<feature type="domain" description="HTH lacI-type" evidence="4">
    <location>
        <begin position="12"/>
        <end position="66"/>
    </location>
</feature>
<dbReference type="CDD" id="cd06267">
    <property type="entry name" value="PBP1_LacI_sugar_binding-like"/>
    <property type="match status" value="1"/>
</dbReference>
<keyword evidence="6" id="KW-1185">Reference proteome</keyword>
<comment type="caution">
    <text evidence="5">The sequence shown here is derived from an EMBL/GenBank/DDBJ whole genome shotgun (WGS) entry which is preliminary data.</text>
</comment>
<name>A0A3N2CUU6_9ACTN</name>
<dbReference type="AlphaFoldDB" id="A0A3N2CUU6"/>
<dbReference type="Gene3D" id="3.40.50.2300">
    <property type="match status" value="2"/>
</dbReference>
<dbReference type="SMART" id="SM00354">
    <property type="entry name" value="HTH_LACI"/>
    <property type="match status" value="1"/>
</dbReference>
<sequence length="351" mass="36770">MTPSTPPASGRATMHDVATHAGVSLKSVSRVVNDEPGVSAALGERVRRAVAELGYRHNLAASNLRRGRATGAIGMLVQDVSNGFCAEALRAVEDRARERGIVVMAASSDEDGPREREVVAGLVARRVDGLLLMPTSPDLGWLAAEIDAGLPVVAVDRRPAVPEIDAVVVDNRGASAEAVGHLVAHGHRRVAHLGDDSTIITAAERLDGYRSALRATGVVPDPALELTGLRSREAARDAVLALLDLPDPPTALFAARNVICEGAVLALQQRGLTHRVALVGFDDLPVAEMLDPGITVVTQNPHEIGTRAIDLLLRRLDGDTSTRTTEVVPTSLIRRGSGEIAGPDGARAVGA</sequence>
<dbReference type="RefSeq" id="WP_211332512.1">
    <property type="nucleotide sequence ID" value="NZ_RKHO01000001.1"/>
</dbReference>
<keyword evidence="1" id="KW-0805">Transcription regulation</keyword>
<dbReference type="InterPro" id="IPR046335">
    <property type="entry name" value="LacI/GalR-like_sensor"/>
</dbReference>
<accession>A0A3N2CUU6</accession>
<evidence type="ECO:0000256" key="2">
    <source>
        <dbReference type="ARBA" id="ARBA00023125"/>
    </source>
</evidence>
<dbReference type="PANTHER" id="PTHR30146">
    <property type="entry name" value="LACI-RELATED TRANSCRIPTIONAL REPRESSOR"/>
    <property type="match status" value="1"/>
</dbReference>
<proteinExistence type="predicted"/>
<dbReference type="InterPro" id="IPR000843">
    <property type="entry name" value="HTH_LacI"/>
</dbReference>
<dbReference type="PANTHER" id="PTHR30146:SF109">
    <property type="entry name" value="HTH-TYPE TRANSCRIPTIONAL REGULATOR GALS"/>
    <property type="match status" value="1"/>
</dbReference>
<dbReference type="GO" id="GO:0003700">
    <property type="term" value="F:DNA-binding transcription factor activity"/>
    <property type="evidence" value="ECO:0007669"/>
    <property type="project" value="TreeGrafter"/>
</dbReference>
<evidence type="ECO:0000259" key="4">
    <source>
        <dbReference type="PROSITE" id="PS50932"/>
    </source>
</evidence>
<dbReference type="InterPro" id="IPR010982">
    <property type="entry name" value="Lambda_DNA-bd_dom_sf"/>
</dbReference>
<organism evidence="5 6">
    <name type="scientific">Nocardioides aurantiacus</name>
    <dbReference type="NCBI Taxonomy" id="86796"/>
    <lineage>
        <taxon>Bacteria</taxon>
        <taxon>Bacillati</taxon>
        <taxon>Actinomycetota</taxon>
        <taxon>Actinomycetes</taxon>
        <taxon>Propionibacteriales</taxon>
        <taxon>Nocardioidaceae</taxon>
        <taxon>Nocardioides</taxon>
    </lineage>
</organism>
<dbReference type="PROSITE" id="PS50932">
    <property type="entry name" value="HTH_LACI_2"/>
    <property type="match status" value="1"/>
</dbReference>
<keyword evidence="2" id="KW-0238">DNA-binding</keyword>
<evidence type="ECO:0000256" key="1">
    <source>
        <dbReference type="ARBA" id="ARBA00023015"/>
    </source>
</evidence>
<dbReference type="SUPFAM" id="SSF47413">
    <property type="entry name" value="lambda repressor-like DNA-binding domains"/>
    <property type="match status" value="1"/>
</dbReference>
<evidence type="ECO:0000313" key="5">
    <source>
        <dbReference type="EMBL" id="ROR91315.1"/>
    </source>
</evidence>
<dbReference type="GO" id="GO:0000976">
    <property type="term" value="F:transcription cis-regulatory region binding"/>
    <property type="evidence" value="ECO:0007669"/>
    <property type="project" value="TreeGrafter"/>
</dbReference>
<dbReference type="Pfam" id="PF13377">
    <property type="entry name" value="Peripla_BP_3"/>
    <property type="match status" value="1"/>
</dbReference>
<dbReference type="Proteomes" id="UP000281738">
    <property type="component" value="Unassembled WGS sequence"/>
</dbReference>
<dbReference type="SUPFAM" id="SSF53822">
    <property type="entry name" value="Periplasmic binding protein-like I"/>
    <property type="match status" value="1"/>
</dbReference>
<dbReference type="CDD" id="cd01392">
    <property type="entry name" value="HTH_LacI"/>
    <property type="match status" value="1"/>
</dbReference>
<dbReference type="Pfam" id="PF00356">
    <property type="entry name" value="LacI"/>
    <property type="match status" value="1"/>
</dbReference>
<reference evidence="5 6" key="1">
    <citation type="submission" date="2018-11" db="EMBL/GenBank/DDBJ databases">
        <title>Sequencing the genomes of 1000 actinobacteria strains.</title>
        <authorList>
            <person name="Klenk H.-P."/>
        </authorList>
    </citation>
    <scope>NUCLEOTIDE SEQUENCE [LARGE SCALE GENOMIC DNA]</scope>
    <source>
        <strain evidence="5 6">DSM 12652</strain>
    </source>
</reference>